<dbReference type="PIRSF" id="PIRSF004669">
    <property type="entry name" value="FliQ"/>
    <property type="match status" value="1"/>
</dbReference>
<comment type="similarity">
    <text evidence="2">Belongs to the FliQ/MopD/SpaQ family.</text>
</comment>
<keyword evidence="4 7" id="KW-0812">Transmembrane</keyword>
<evidence type="ECO:0000256" key="7">
    <source>
        <dbReference type="SAM" id="Phobius"/>
    </source>
</evidence>
<dbReference type="Proteomes" id="UP001629244">
    <property type="component" value="Unassembled WGS sequence"/>
</dbReference>
<reference evidence="8 9" key="1">
    <citation type="submission" date="2024-06" db="EMBL/GenBank/DDBJ databases">
        <authorList>
            <person name="Kaempfer P."/>
            <person name="Viver T."/>
        </authorList>
    </citation>
    <scope>NUCLEOTIDE SEQUENCE [LARGE SCALE GENOMIC DNA]</scope>
    <source>
        <strain evidence="8 9">ST-64</strain>
    </source>
</reference>
<dbReference type="EMBL" id="JBELQC010000001">
    <property type="protein sequence ID" value="MFL9841551.1"/>
    <property type="molecule type" value="Genomic_DNA"/>
</dbReference>
<accession>A0ABW8YMP0</accession>
<keyword evidence="6 7" id="KW-0472">Membrane</keyword>
<keyword evidence="8" id="KW-0282">Flagellum</keyword>
<dbReference type="InterPro" id="IPR002191">
    <property type="entry name" value="Bac_export_3"/>
</dbReference>
<keyword evidence="8" id="KW-0966">Cell projection</keyword>
<sequence length="88" mass="9112">MDAASALEIARSALILTLTVAGPLLFAALGTGVVIGLLQALTQIQEQTLTFVPKLIVMGLTLLLCFPMIGGALGDFMRVLSDKIVQGG</sequence>
<comment type="subcellular location">
    <subcellularLocation>
        <location evidence="1">Cell membrane</location>
        <topology evidence="1">Multi-pass membrane protein</topology>
    </subcellularLocation>
</comment>
<keyword evidence="8" id="KW-0969">Cilium</keyword>
<evidence type="ECO:0000313" key="8">
    <source>
        <dbReference type="EMBL" id="MFL9841551.1"/>
    </source>
</evidence>
<evidence type="ECO:0000313" key="9">
    <source>
        <dbReference type="Proteomes" id="UP001629244"/>
    </source>
</evidence>
<organism evidence="8 9">
    <name type="scientific">Sphingomonas plantiphila</name>
    <dbReference type="NCBI Taxonomy" id="3163295"/>
    <lineage>
        <taxon>Bacteria</taxon>
        <taxon>Pseudomonadati</taxon>
        <taxon>Pseudomonadota</taxon>
        <taxon>Alphaproteobacteria</taxon>
        <taxon>Sphingomonadales</taxon>
        <taxon>Sphingomonadaceae</taxon>
        <taxon>Sphingomonas</taxon>
    </lineage>
</organism>
<dbReference type="Pfam" id="PF01313">
    <property type="entry name" value="Bac_export_3"/>
    <property type="match status" value="1"/>
</dbReference>
<keyword evidence="9" id="KW-1185">Reference proteome</keyword>
<dbReference type="PRINTS" id="PR00952">
    <property type="entry name" value="TYPE3IMQPROT"/>
</dbReference>
<dbReference type="PANTHER" id="PTHR34040:SF2">
    <property type="entry name" value="FLAGELLAR BIOSYNTHETIC PROTEIN FLIQ"/>
    <property type="match status" value="1"/>
</dbReference>
<evidence type="ECO:0000256" key="6">
    <source>
        <dbReference type="ARBA" id="ARBA00023136"/>
    </source>
</evidence>
<keyword evidence="3" id="KW-1003">Cell membrane</keyword>
<evidence type="ECO:0000256" key="5">
    <source>
        <dbReference type="ARBA" id="ARBA00022989"/>
    </source>
</evidence>
<protein>
    <submittedName>
        <fullName evidence="8">Flagellar biosynthetic protein FliQ</fullName>
    </submittedName>
</protein>
<dbReference type="PANTHER" id="PTHR34040">
    <property type="entry name" value="FLAGELLAR BIOSYNTHETIC PROTEIN FLIQ"/>
    <property type="match status" value="1"/>
</dbReference>
<feature type="transmembrane region" description="Helical" evidence="7">
    <location>
        <begin position="12"/>
        <end position="35"/>
    </location>
</feature>
<comment type="caution">
    <text evidence="8">The sequence shown here is derived from an EMBL/GenBank/DDBJ whole genome shotgun (WGS) entry which is preliminary data.</text>
</comment>
<evidence type="ECO:0000256" key="4">
    <source>
        <dbReference type="ARBA" id="ARBA00022692"/>
    </source>
</evidence>
<name>A0ABW8YMP0_9SPHN</name>
<evidence type="ECO:0000256" key="3">
    <source>
        <dbReference type="ARBA" id="ARBA00022475"/>
    </source>
</evidence>
<keyword evidence="5 7" id="KW-1133">Transmembrane helix</keyword>
<proteinExistence type="inferred from homology"/>
<gene>
    <name evidence="8" type="ORF">ABS767_11300</name>
</gene>
<evidence type="ECO:0000256" key="2">
    <source>
        <dbReference type="ARBA" id="ARBA00006156"/>
    </source>
</evidence>
<dbReference type="RefSeq" id="WP_408078447.1">
    <property type="nucleotide sequence ID" value="NZ_JBELQC010000001.1"/>
</dbReference>
<evidence type="ECO:0000256" key="1">
    <source>
        <dbReference type="ARBA" id="ARBA00004651"/>
    </source>
</evidence>
<feature type="transmembrane region" description="Helical" evidence="7">
    <location>
        <begin position="55"/>
        <end position="74"/>
    </location>
</feature>